<name>A0ABD3LXM3_9STRA</name>
<reference evidence="6 7" key="1">
    <citation type="submission" date="2024-10" db="EMBL/GenBank/DDBJ databases">
        <title>Updated reference genomes for cyclostephanoid diatoms.</title>
        <authorList>
            <person name="Roberts W.R."/>
            <person name="Alverson A.J."/>
        </authorList>
    </citation>
    <scope>NUCLEOTIDE SEQUENCE [LARGE SCALE GENOMIC DNA]</scope>
    <source>
        <strain evidence="6 7">AJA232-27</strain>
    </source>
</reference>
<dbReference type="Gene3D" id="2.130.10.10">
    <property type="entry name" value="YVTN repeat-like/Quinoprotein amine dehydrogenase"/>
    <property type="match status" value="1"/>
</dbReference>
<organism evidence="6 7">
    <name type="scientific">Discostella pseudostelligera</name>
    <dbReference type="NCBI Taxonomy" id="259834"/>
    <lineage>
        <taxon>Eukaryota</taxon>
        <taxon>Sar</taxon>
        <taxon>Stramenopiles</taxon>
        <taxon>Ochrophyta</taxon>
        <taxon>Bacillariophyta</taxon>
        <taxon>Coscinodiscophyceae</taxon>
        <taxon>Thalassiosirophycidae</taxon>
        <taxon>Stephanodiscales</taxon>
        <taxon>Stephanodiscaceae</taxon>
        <taxon>Discostella</taxon>
    </lineage>
</organism>
<dbReference type="PROSITE" id="PS50294">
    <property type="entry name" value="WD_REPEATS_REGION"/>
    <property type="match status" value="1"/>
</dbReference>
<feature type="region of interest" description="Disordered" evidence="4">
    <location>
        <begin position="1"/>
        <end position="128"/>
    </location>
</feature>
<feature type="compositionally biased region" description="Basic and acidic residues" evidence="4">
    <location>
        <begin position="65"/>
        <end position="75"/>
    </location>
</feature>
<evidence type="ECO:0000259" key="5">
    <source>
        <dbReference type="Pfam" id="PF12265"/>
    </source>
</evidence>
<evidence type="ECO:0000313" key="6">
    <source>
        <dbReference type="EMBL" id="KAL3756152.1"/>
    </source>
</evidence>
<keyword evidence="7" id="KW-1185">Reference proteome</keyword>
<keyword evidence="1 3" id="KW-0853">WD repeat</keyword>
<dbReference type="Proteomes" id="UP001530293">
    <property type="component" value="Unassembled WGS sequence"/>
</dbReference>
<feature type="repeat" description="WD" evidence="3">
    <location>
        <begin position="530"/>
        <end position="566"/>
    </location>
</feature>
<dbReference type="PANTHER" id="PTHR45903:SF1">
    <property type="entry name" value="GLUTAMATE-RICH WD REPEAT-CONTAINING PROTEIN 1"/>
    <property type="match status" value="1"/>
</dbReference>
<keyword evidence="2" id="KW-0677">Repeat</keyword>
<protein>
    <recommendedName>
        <fullName evidence="5">Histone-binding protein RBBP4-like N-terminal domain-containing protein</fullName>
    </recommendedName>
</protein>
<dbReference type="InterPro" id="IPR036322">
    <property type="entry name" value="WD40_repeat_dom_sf"/>
</dbReference>
<dbReference type="InterPro" id="IPR001680">
    <property type="entry name" value="WD40_rpt"/>
</dbReference>
<evidence type="ECO:0000256" key="1">
    <source>
        <dbReference type="ARBA" id="ARBA00022574"/>
    </source>
</evidence>
<evidence type="ECO:0000256" key="2">
    <source>
        <dbReference type="ARBA" id="ARBA00022737"/>
    </source>
</evidence>
<evidence type="ECO:0000313" key="7">
    <source>
        <dbReference type="Proteomes" id="UP001530293"/>
    </source>
</evidence>
<sequence length="680" mass="74408">MGKKTKRSRRSGGGGSAAADGSASGSNDNTAHRQKATDDDDDAKVNDDAIVSESDISHQPNQSHKAGELEEDRRRLPPALRNTTGNDHEKDVDEMNEEDDEYEDMYEEEDDEDSYEDVYESSGDEDEDGVYEESMLLDNDGVGDADAGAGAGAAPIQKKLPPININDGSNPPPAKIKTWNPFLGRSNNNGDGAGGGELEMDETAYKMHHALTPEWPSLTLDIIPDKHFGEHRTRFPHVVTMVVGSSQSENSNKNKIDVLRMSDLCRMPGSGREKTEKELDDEMLGEEWKHEDEDDGEESDDDDDDEEEEQEEELDPILEHYSFPHPTGGVNRIRVCPQNTDIVAVWSDGGVVSLYDIGGALDLLDRSSLLAMNKRKSSGGGGGGVADGNAAAIMGQHVRKMCKEPFFVYSGHSTEGYAMDWSRVTPGRLSTADCDGNIHIWNATHPVVNTMNDDAIGKKHSGSKPSPWCNSSFTVAPTYSAHGDNIDNPSVEDIQWSPTEATVLATAECGGYVRIYDIRCPGKAMISNKVHASGADVNVISWNRLVGNLLASGGDDGTFSVWDLRNFQTPDPSTPPKPLARFQSHRTPITSLEWHPTDESMIAVSDDHGTYIYDLSVEEDDPDQHAKSSDEEMDWNIPPQLLFVHSGSEMTKEVRWHPQIPSCVATTSLSGFSVFIPSNL</sequence>
<dbReference type="InterPro" id="IPR022052">
    <property type="entry name" value="Histone-bd_RBBP4-like_N"/>
</dbReference>
<dbReference type="PROSITE" id="PS50082">
    <property type="entry name" value="WD_REPEATS_2"/>
    <property type="match status" value="2"/>
</dbReference>
<dbReference type="AlphaFoldDB" id="A0ABD3LXM3"/>
<dbReference type="SMART" id="SM00320">
    <property type="entry name" value="WD40"/>
    <property type="match status" value="5"/>
</dbReference>
<feature type="repeat" description="WD" evidence="3">
    <location>
        <begin position="582"/>
        <end position="616"/>
    </location>
</feature>
<feature type="region of interest" description="Disordered" evidence="4">
    <location>
        <begin position="264"/>
        <end position="323"/>
    </location>
</feature>
<feature type="compositionally biased region" description="Acidic residues" evidence="4">
    <location>
        <begin position="94"/>
        <end position="128"/>
    </location>
</feature>
<feature type="compositionally biased region" description="Basic residues" evidence="4">
    <location>
        <begin position="1"/>
        <end position="10"/>
    </location>
</feature>
<dbReference type="InterPro" id="IPR015943">
    <property type="entry name" value="WD40/YVTN_repeat-like_dom_sf"/>
</dbReference>
<evidence type="ECO:0000256" key="3">
    <source>
        <dbReference type="PROSITE-ProRule" id="PRU00221"/>
    </source>
</evidence>
<comment type="caution">
    <text evidence="6">The sequence shown here is derived from an EMBL/GenBank/DDBJ whole genome shotgun (WGS) entry which is preliminary data.</text>
</comment>
<dbReference type="EMBL" id="JALLBG020000312">
    <property type="protein sequence ID" value="KAL3756152.1"/>
    <property type="molecule type" value="Genomic_DNA"/>
</dbReference>
<evidence type="ECO:0000256" key="4">
    <source>
        <dbReference type="SAM" id="MobiDB-lite"/>
    </source>
</evidence>
<feature type="domain" description="Histone-binding protein RBBP4-like N-terminal" evidence="5">
    <location>
        <begin position="197"/>
        <end position="264"/>
    </location>
</feature>
<feature type="compositionally biased region" description="Acidic residues" evidence="4">
    <location>
        <begin position="292"/>
        <end position="316"/>
    </location>
</feature>
<feature type="compositionally biased region" description="Low complexity" evidence="4">
    <location>
        <begin position="17"/>
        <end position="26"/>
    </location>
</feature>
<dbReference type="SUPFAM" id="SSF50978">
    <property type="entry name" value="WD40 repeat-like"/>
    <property type="match status" value="1"/>
</dbReference>
<dbReference type="Pfam" id="PF00400">
    <property type="entry name" value="WD40"/>
    <property type="match status" value="2"/>
</dbReference>
<dbReference type="Pfam" id="PF12265">
    <property type="entry name" value="CAF1C_H4-bd"/>
    <property type="match status" value="1"/>
</dbReference>
<dbReference type="PANTHER" id="PTHR45903">
    <property type="entry name" value="GLUTAMATE-RICH WD REPEAT-CONTAINING PROTEIN 1"/>
    <property type="match status" value="1"/>
</dbReference>
<dbReference type="InterPro" id="IPR051972">
    <property type="entry name" value="Glutamate-rich_WD_repeat"/>
</dbReference>
<accession>A0ABD3LXM3</accession>
<proteinExistence type="predicted"/>
<gene>
    <name evidence="6" type="ORF">ACHAWU_007103</name>
</gene>